<keyword evidence="2" id="KW-1185">Reference proteome</keyword>
<comment type="caution">
    <text evidence="1">The sequence shown here is derived from an EMBL/GenBank/DDBJ whole genome shotgun (WGS) entry which is preliminary data.</text>
</comment>
<organism evidence="1 2">
    <name type="scientific">Pseudonocardia sediminis</name>
    <dbReference type="NCBI Taxonomy" id="1397368"/>
    <lineage>
        <taxon>Bacteria</taxon>
        <taxon>Bacillati</taxon>
        <taxon>Actinomycetota</taxon>
        <taxon>Actinomycetes</taxon>
        <taxon>Pseudonocardiales</taxon>
        <taxon>Pseudonocardiaceae</taxon>
        <taxon>Pseudonocardia</taxon>
    </lineage>
</organism>
<reference evidence="1 2" key="1">
    <citation type="submission" date="2019-02" db="EMBL/GenBank/DDBJ databases">
        <title>Sequencing the genomes of 1000 actinobacteria strains.</title>
        <authorList>
            <person name="Klenk H.-P."/>
        </authorList>
    </citation>
    <scope>NUCLEOTIDE SEQUENCE [LARGE SCALE GENOMIC DNA]</scope>
    <source>
        <strain evidence="1 2">DSM 45779</strain>
    </source>
</reference>
<dbReference type="AlphaFoldDB" id="A0A4Q7UZC9"/>
<accession>A0A4Q7UZC9</accession>
<gene>
    <name evidence="1" type="ORF">EV383_4417</name>
</gene>
<dbReference type="Proteomes" id="UP000291591">
    <property type="component" value="Unassembled WGS sequence"/>
</dbReference>
<proteinExistence type="predicted"/>
<sequence>MHGAEVCTRVDEDVATGIQEAAAAVWRGTKDAMPSQIIRSTDGGPTVHINLHAVAMIESRDLSD</sequence>
<protein>
    <submittedName>
        <fullName evidence="1">Uncharacterized protein</fullName>
    </submittedName>
</protein>
<evidence type="ECO:0000313" key="2">
    <source>
        <dbReference type="Proteomes" id="UP000291591"/>
    </source>
</evidence>
<dbReference type="EMBL" id="SHKL01000001">
    <property type="protein sequence ID" value="RZT87492.1"/>
    <property type="molecule type" value="Genomic_DNA"/>
</dbReference>
<evidence type="ECO:0000313" key="1">
    <source>
        <dbReference type="EMBL" id="RZT87492.1"/>
    </source>
</evidence>
<name>A0A4Q7UZC9_PSEST</name>